<sequence>MAKIIIAGCIYKEIDDNNIDFETRIKIKNKNISVLSAGISKTDVGREINIKELLKNMLILSDNSAMDIFIDFLGKDKINKYLKTITCEEYHDELINSIELTKVIYGQAWCFDNQSEEIWRYRALTQVAWTKGLDYFIPLEIIGSTMQYILEHEWVPWDDLEIENDLIYKGGSAPGILSCIWSLRNSHKKSNLQFLFAINREKVFTLLEELYIFECANKLLQHYTNITSKN</sequence>
<dbReference type="GO" id="GO:0030655">
    <property type="term" value="P:beta-lactam antibiotic catabolic process"/>
    <property type="evidence" value="ECO:0007669"/>
    <property type="project" value="InterPro"/>
</dbReference>
<evidence type="ECO:0000259" key="1">
    <source>
        <dbReference type="Pfam" id="PF13354"/>
    </source>
</evidence>
<organism evidence="2 3">
    <name type="scientific">Staphylococcus equorum</name>
    <dbReference type="NCBI Taxonomy" id="246432"/>
    <lineage>
        <taxon>Bacteria</taxon>
        <taxon>Bacillati</taxon>
        <taxon>Bacillota</taxon>
        <taxon>Bacilli</taxon>
        <taxon>Bacillales</taxon>
        <taxon>Staphylococcaceae</taxon>
        <taxon>Staphylococcus</taxon>
    </lineage>
</organism>
<accession>A0A9X4R2M2</accession>
<dbReference type="SUPFAM" id="SSF56601">
    <property type="entry name" value="beta-lactamase/transpeptidase-like"/>
    <property type="match status" value="1"/>
</dbReference>
<dbReference type="GO" id="GO:0046677">
    <property type="term" value="P:response to antibiotic"/>
    <property type="evidence" value="ECO:0007669"/>
    <property type="project" value="InterPro"/>
</dbReference>
<dbReference type="Gene3D" id="3.40.710.10">
    <property type="entry name" value="DD-peptidase/beta-lactamase superfamily"/>
    <property type="match status" value="1"/>
</dbReference>
<feature type="domain" description="Beta-lactamase class A catalytic" evidence="1">
    <location>
        <begin position="2"/>
        <end position="85"/>
    </location>
</feature>
<gene>
    <name evidence="2" type="ORF">M4L21_13130</name>
</gene>
<dbReference type="Pfam" id="PF13354">
    <property type="entry name" value="Beta-lactamase2"/>
    <property type="match status" value="1"/>
</dbReference>
<dbReference type="InterPro" id="IPR012338">
    <property type="entry name" value="Beta-lactam/transpept-like"/>
</dbReference>
<protein>
    <submittedName>
        <fullName evidence="2">Class A beta-lactamase-related serine hydrolase</fullName>
    </submittedName>
</protein>
<proteinExistence type="predicted"/>
<reference evidence="2" key="1">
    <citation type="submission" date="2022-05" db="EMBL/GenBank/DDBJ databases">
        <title>Comparative genomics of Staphylococcus equorum isolates.</title>
        <authorList>
            <person name="Luelf R.H."/>
        </authorList>
    </citation>
    <scope>NUCLEOTIDE SEQUENCE</scope>
    <source>
        <strain evidence="2">TMW 2.2343</strain>
    </source>
</reference>
<evidence type="ECO:0000313" key="3">
    <source>
        <dbReference type="Proteomes" id="UP001152302"/>
    </source>
</evidence>
<dbReference type="InterPro" id="IPR045155">
    <property type="entry name" value="Beta-lactam_cat"/>
</dbReference>
<dbReference type="Proteomes" id="UP001152302">
    <property type="component" value="Unassembled WGS sequence"/>
</dbReference>
<dbReference type="GO" id="GO:0008800">
    <property type="term" value="F:beta-lactamase activity"/>
    <property type="evidence" value="ECO:0007669"/>
    <property type="project" value="InterPro"/>
</dbReference>
<name>A0A9X4R2M2_9STAP</name>
<comment type="caution">
    <text evidence="2">The sequence shown here is derived from an EMBL/GenBank/DDBJ whole genome shotgun (WGS) entry which is preliminary data.</text>
</comment>
<dbReference type="PANTHER" id="PTHR35333:SF3">
    <property type="entry name" value="BETA-LACTAMASE-TYPE TRANSPEPTIDASE FOLD CONTAINING PROTEIN"/>
    <property type="match status" value="1"/>
</dbReference>
<dbReference type="EMBL" id="JAMBPX010000010">
    <property type="protein sequence ID" value="MDG0860276.1"/>
    <property type="molecule type" value="Genomic_DNA"/>
</dbReference>
<dbReference type="PANTHER" id="PTHR35333">
    <property type="entry name" value="BETA-LACTAMASE"/>
    <property type="match status" value="1"/>
</dbReference>
<dbReference type="AlphaFoldDB" id="A0A9X4R2M2"/>
<keyword evidence="2" id="KW-0378">Hydrolase</keyword>
<evidence type="ECO:0000313" key="2">
    <source>
        <dbReference type="EMBL" id="MDG0860276.1"/>
    </source>
</evidence>
<dbReference type="InterPro" id="IPR000871">
    <property type="entry name" value="Beta-lactam_class-A"/>
</dbReference>